<feature type="domain" description="AAA" evidence="1">
    <location>
        <begin position="36"/>
        <end position="153"/>
    </location>
</feature>
<keyword evidence="4" id="KW-1185">Reference proteome</keyword>
<dbReference type="InterPro" id="IPR025420">
    <property type="entry name" value="DUF4143"/>
</dbReference>
<dbReference type="GeneID" id="74568517"/>
<dbReference type="EMBL" id="AP019769">
    <property type="protein sequence ID" value="BBL45721.1"/>
    <property type="molecule type" value="Genomic_DNA"/>
</dbReference>
<dbReference type="AlphaFoldDB" id="A0A915SL33"/>
<dbReference type="PANTHER" id="PTHR33295">
    <property type="entry name" value="ATPASE"/>
    <property type="match status" value="1"/>
</dbReference>
<dbReference type="Proteomes" id="UP001055553">
    <property type="component" value="Chromosome"/>
</dbReference>
<evidence type="ECO:0000313" key="3">
    <source>
        <dbReference type="EMBL" id="BBL45721.1"/>
    </source>
</evidence>
<dbReference type="Pfam" id="PF13635">
    <property type="entry name" value="DUF4143"/>
    <property type="match status" value="1"/>
</dbReference>
<sequence length="412" mass="49577">MNISEVLIRQKNELNYIYSQELLDREYHIDINTDIIKVITGIRRSGKSTLALLSLKDKNFGYVNFDERELINFNSTDIEKGIKEIYGDTNILFLDEIQNYDKWELWVNSLYRRGYNITITGSNSKLLSKELSTHLTGRYVSIEIFPFSFKEILNYKKINLKDIEIDKEKKGKILNILRNYLDTGGFPEVIVKNFGKDYIKTLFDSIIYKDVLYRYKIRNIEKLHDLARYLIFISSNRFTINKLYNILNFNSKVTVERYIEYLKEAYLIFTLRYFSYKEKERVKYPKKIYIIDNGFITALSDNYSISRLMENTVFIELYKKYKENFYYLYGNNYEIDFLIKEGNNIKQLIQVSYINNYDEIDKREIRSLIKGYNLFKEYNPELLIITWDYEDTKIIDNVNIKFIPLYKWLLNI</sequence>
<evidence type="ECO:0000259" key="1">
    <source>
        <dbReference type="Pfam" id="PF13173"/>
    </source>
</evidence>
<proteinExistence type="predicted"/>
<evidence type="ECO:0000313" key="4">
    <source>
        <dbReference type="Proteomes" id="UP001055553"/>
    </source>
</evidence>
<accession>A0A915SL33</accession>
<feature type="domain" description="DUF4143" evidence="2">
    <location>
        <begin position="209"/>
        <end position="352"/>
    </location>
</feature>
<dbReference type="KEGG" id="naer:MJ1_0571"/>
<reference evidence="4" key="1">
    <citation type="journal article" date="2022" name="Int. J. Syst. Evol. Microbiol.">
        <title>Nanobdella aerobiophila gen. nov., sp. nov., a thermoacidophilic, obligate ectosymbiotic archaeon, and proposal of Nanobdellaceae fam. nov., Nanobdellales ord. nov. and Nanobdellia class. nov.</title>
        <authorList>
            <person name="Kato S."/>
            <person name="Ogasawara A."/>
            <person name="Itoh T."/>
            <person name="Sakai H.D."/>
            <person name="Shimizu M."/>
            <person name="Yuki M."/>
            <person name="Kaneko M."/>
            <person name="Takashina T."/>
            <person name="Ohkuma M."/>
        </authorList>
    </citation>
    <scope>NUCLEOTIDE SEQUENCE [LARGE SCALE GENOMIC DNA]</scope>
    <source>
        <strain evidence="4">MJ1</strain>
    </source>
</reference>
<dbReference type="RefSeq" id="WP_258393035.1">
    <property type="nucleotide sequence ID" value="NZ_AP019769.1"/>
</dbReference>
<gene>
    <name evidence="3" type="ORF">MJ1_0571</name>
</gene>
<evidence type="ECO:0000259" key="2">
    <source>
        <dbReference type="Pfam" id="PF13635"/>
    </source>
</evidence>
<dbReference type="SUPFAM" id="SSF52540">
    <property type="entry name" value="P-loop containing nucleoside triphosphate hydrolases"/>
    <property type="match status" value="1"/>
</dbReference>
<protein>
    <submittedName>
        <fullName evidence="3">AAA+ superfamily ATPase</fullName>
    </submittedName>
</protein>
<dbReference type="Pfam" id="PF13173">
    <property type="entry name" value="AAA_14"/>
    <property type="match status" value="1"/>
</dbReference>
<dbReference type="InterPro" id="IPR027417">
    <property type="entry name" value="P-loop_NTPase"/>
</dbReference>
<name>A0A915SL33_9ARCH</name>
<dbReference type="InterPro" id="IPR041682">
    <property type="entry name" value="AAA_14"/>
</dbReference>
<organism evidence="3 4">
    <name type="scientific">Nanobdella aerobiophila</name>
    <dbReference type="NCBI Taxonomy" id="2586965"/>
    <lineage>
        <taxon>Archaea</taxon>
        <taxon>Nanobdellota</taxon>
        <taxon>Nanobdellia</taxon>
        <taxon>Nanobdellales</taxon>
        <taxon>Nanobdellaceae</taxon>
        <taxon>Nanobdella</taxon>
    </lineage>
</organism>
<dbReference type="PANTHER" id="PTHR33295:SF18">
    <property type="entry name" value="AAA+ ATPASE DOMAIN-CONTAINING PROTEIN"/>
    <property type="match status" value="1"/>
</dbReference>